<dbReference type="InParanoid" id="A0A194X2U5"/>
<dbReference type="AlphaFoldDB" id="A0A194X2U5"/>
<dbReference type="KEGG" id="psco:LY89DRAFT_671841"/>
<reference evidence="2 3" key="1">
    <citation type="submission" date="2015-10" db="EMBL/GenBank/DDBJ databases">
        <title>Full genome of DAOMC 229536 Phialocephala scopiformis, a fungal endophyte of spruce producing the potent anti-insectan compound rugulosin.</title>
        <authorList>
            <consortium name="DOE Joint Genome Institute"/>
            <person name="Walker A.K."/>
            <person name="Frasz S.L."/>
            <person name="Seifert K.A."/>
            <person name="Miller J.D."/>
            <person name="Mondo S.J."/>
            <person name="Labutti K."/>
            <person name="Lipzen A."/>
            <person name="Dockter R."/>
            <person name="Kennedy M."/>
            <person name="Grigoriev I.V."/>
            <person name="Spatafora J.W."/>
        </authorList>
    </citation>
    <scope>NUCLEOTIDE SEQUENCE [LARGE SCALE GENOMIC DNA]</scope>
    <source>
        <strain evidence="2 3">CBS 120377</strain>
    </source>
</reference>
<feature type="chain" id="PRO_5008267768" evidence="1">
    <location>
        <begin position="18"/>
        <end position="249"/>
    </location>
</feature>
<protein>
    <submittedName>
        <fullName evidence="2">Uncharacterized protein</fullName>
    </submittedName>
</protein>
<dbReference type="RefSeq" id="XP_018068858.1">
    <property type="nucleotide sequence ID" value="XM_018213244.1"/>
</dbReference>
<dbReference type="EMBL" id="KQ947420">
    <property type="protein sequence ID" value="KUJ14503.1"/>
    <property type="molecule type" value="Genomic_DNA"/>
</dbReference>
<dbReference type="OrthoDB" id="3565477at2759"/>
<evidence type="ECO:0000313" key="3">
    <source>
        <dbReference type="Proteomes" id="UP000070700"/>
    </source>
</evidence>
<organism evidence="2 3">
    <name type="scientific">Mollisia scopiformis</name>
    <name type="common">Conifer needle endophyte fungus</name>
    <name type="synonym">Phialocephala scopiformis</name>
    <dbReference type="NCBI Taxonomy" id="149040"/>
    <lineage>
        <taxon>Eukaryota</taxon>
        <taxon>Fungi</taxon>
        <taxon>Dikarya</taxon>
        <taxon>Ascomycota</taxon>
        <taxon>Pezizomycotina</taxon>
        <taxon>Leotiomycetes</taxon>
        <taxon>Helotiales</taxon>
        <taxon>Mollisiaceae</taxon>
        <taxon>Mollisia</taxon>
    </lineage>
</organism>
<dbReference type="Proteomes" id="UP000070700">
    <property type="component" value="Unassembled WGS sequence"/>
</dbReference>
<keyword evidence="3" id="KW-1185">Reference proteome</keyword>
<gene>
    <name evidence="2" type="ORF">LY89DRAFT_671841</name>
</gene>
<name>A0A194X2U5_MOLSC</name>
<feature type="signal peptide" evidence="1">
    <location>
        <begin position="1"/>
        <end position="17"/>
    </location>
</feature>
<accession>A0A194X2U5</accession>
<proteinExistence type="predicted"/>
<evidence type="ECO:0000256" key="1">
    <source>
        <dbReference type="SAM" id="SignalP"/>
    </source>
</evidence>
<dbReference type="GeneID" id="28822970"/>
<evidence type="ECO:0000313" key="2">
    <source>
        <dbReference type="EMBL" id="KUJ14503.1"/>
    </source>
</evidence>
<sequence length="249" mass="25154">MKASIVSALGLVAAASAWNQSTTSTVYTTSVYTVTSCAPTVTDCPAKIGKVTTDIISLYTTICPVTETEKTSSAPMTTYTPWTTSTVYSTKEYTITSCPPEVTNCPVGSKTTTVITSTTSCPITTATSAPYTVIPPPVSVSSSAPYTVVPPPISLSTSSAPYTVVPPPVSASSSPVLSTITISTCVPSYYTSVITVTGTPASKTWVSTGTGAPVPPKNTTTPYVPVTGGAGAVKVGGAMAIVGLVAALL</sequence>
<keyword evidence="1" id="KW-0732">Signal</keyword>